<protein>
    <recommendedName>
        <fullName evidence="3">TRP C-terminal domain-containing protein</fullName>
    </recommendedName>
</protein>
<dbReference type="EMBL" id="KI913971">
    <property type="protein sequence ID" value="ETV98033.1"/>
    <property type="molecule type" value="Genomic_DNA"/>
</dbReference>
<keyword evidence="2" id="KW-0472">Membrane</keyword>
<proteinExistence type="predicted"/>
<feature type="compositionally biased region" description="Low complexity" evidence="1">
    <location>
        <begin position="33"/>
        <end position="68"/>
    </location>
</feature>
<dbReference type="OrthoDB" id="166612at2759"/>
<keyword evidence="2" id="KW-1133">Transmembrane helix</keyword>
<dbReference type="RefSeq" id="XP_008873594.1">
    <property type="nucleotide sequence ID" value="XM_008875372.1"/>
</dbReference>
<feature type="transmembrane region" description="Helical" evidence="2">
    <location>
        <begin position="512"/>
        <end position="535"/>
    </location>
</feature>
<feature type="domain" description="TRP C-terminal" evidence="3">
    <location>
        <begin position="204"/>
        <end position="566"/>
    </location>
</feature>
<reference evidence="4" key="1">
    <citation type="submission" date="2013-12" db="EMBL/GenBank/DDBJ databases">
        <title>The Genome Sequence of Aphanomyces invadans NJM9701.</title>
        <authorList>
            <consortium name="The Broad Institute Genomics Platform"/>
            <person name="Russ C."/>
            <person name="Tyler B."/>
            <person name="van West P."/>
            <person name="Dieguez-Uribeondo J."/>
            <person name="Young S.K."/>
            <person name="Zeng Q."/>
            <person name="Gargeya S."/>
            <person name="Fitzgerald M."/>
            <person name="Abouelleil A."/>
            <person name="Alvarado L."/>
            <person name="Chapman S.B."/>
            <person name="Gainer-Dewar J."/>
            <person name="Goldberg J."/>
            <person name="Griggs A."/>
            <person name="Gujja S."/>
            <person name="Hansen M."/>
            <person name="Howarth C."/>
            <person name="Imamovic A."/>
            <person name="Ireland A."/>
            <person name="Larimer J."/>
            <person name="McCowan C."/>
            <person name="Murphy C."/>
            <person name="Pearson M."/>
            <person name="Poon T.W."/>
            <person name="Priest M."/>
            <person name="Roberts A."/>
            <person name="Saif S."/>
            <person name="Shea T."/>
            <person name="Sykes S."/>
            <person name="Wortman J."/>
            <person name="Nusbaum C."/>
            <person name="Birren B."/>
        </authorList>
    </citation>
    <scope>NUCLEOTIDE SEQUENCE [LARGE SCALE GENOMIC DNA]</scope>
    <source>
        <strain evidence="4">NJM9701</strain>
    </source>
</reference>
<keyword evidence="2" id="KW-0812">Transmembrane</keyword>
<dbReference type="InterPro" id="IPR040241">
    <property type="entry name" value="TRP_Flc/Pkd2-like"/>
</dbReference>
<dbReference type="PANTHER" id="PTHR31145">
    <property type="entry name" value="INTEGRAL MEMBRANE PROTEIN (AFU_ORTHOLOGUE AFUA_7G01610)"/>
    <property type="match status" value="1"/>
</dbReference>
<accession>A0A024TVI1</accession>
<gene>
    <name evidence="4" type="ORF">H310_09329</name>
</gene>
<evidence type="ECO:0000256" key="2">
    <source>
        <dbReference type="SAM" id="Phobius"/>
    </source>
</evidence>
<evidence type="ECO:0000313" key="4">
    <source>
        <dbReference type="EMBL" id="ETV98033.1"/>
    </source>
</evidence>
<dbReference type="InterPro" id="IPR010308">
    <property type="entry name" value="TRP_C"/>
</dbReference>
<dbReference type="GeneID" id="20086379"/>
<dbReference type="PANTHER" id="PTHR31145:SF6">
    <property type="entry name" value="INTEGRAL MEMBRANE PROTEIN (AFU_ORTHOLOGUE AFUA_7G01610)"/>
    <property type="match status" value="1"/>
</dbReference>
<feature type="compositionally biased region" description="Low complexity" evidence="1">
    <location>
        <begin position="78"/>
        <end position="100"/>
    </location>
</feature>
<dbReference type="VEuPathDB" id="FungiDB:H310_09329"/>
<sequence length="629" mass="66219">MFPSSSSPTSLAPTDAPTFPLPSTLLPSPPTSSAPASTLAATGTPSTSTPADSTTAPASGSPMSTMEPSPTPPPPTFSSPARTRSSYTPGPTTATSSPSSSAPPEPAASLPVQPAWTTTLQPAHIPSSTPSVGTSLLRQDDPNVALWSVDFEAPNGTSPVLLPDDPPPTFAQSLQQLASHSSSFVVGTAVATSVLTVITAASSTSAAITSTASCVGATTTVAAAAAASSSALSMPPPDLFSIGLLFDYLQFLASTGHMEMPGAPPFYFEFTDSLAWTMFHLPRPANGTASPTTHKRSIHLEDGDIVAGVLAYAERLHILPDTLFVTTATGLACVVLGVVLLVSVAYGFVTACATKRFNLVKQQLAAELPTSHLFLRCVIQSALGVALLAEYALSMTSSFQLRYGGASAIAAGSFYGATVALSVVCCGLLVLGMCLLRGKSEAQLNDPTFKFSYGAYYKYYSYEHRYFFVAKMGSEIASGVIIGRVEDVPTQLTLLLTLQFGMFLYTTHCSPYVLEFQSIAAATAFVLKMVTYVLLSSFVTTSVSQDVQEVAGTVSLVLQIALLLLFNSRQLHILYKQIKCLVVRRRRRRLVLKAKAAEAAMLAAEMERLSSVGTIDTDRWIVEGYRPAA</sequence>
<feature type="compositionally biased region" description="Low complexity" evidence="1">
    <location>
        <begin position="1"/>
        <end position="26"/>
    </location>
</feature>
<evidence type="ECO:0000256" key="1">
    <source>
        <dbReference type="SAM" id="MobiDB-lite"/>
    </source>
</evidence>
<organism evidence="4">
    <name type="scientific">Aphanomyces invadans</name>
    <dbReference type="NCBI Taxonomy" id="157072"/>
    <lineage>
        <taxon>Eukaryota</taxon>
        <taxon>Sar</taxon>
        <taxon>Stramenopiles</taxon>
        <taxon>Oomycota</taxon>
        <taxon>Saprolegniomycetes</taxon>
        <taxon>Saprolegniales</taxon>
        <taxon>Verrucalvaceae</taxon>
        <taxon>Aphanomyces</taxon>
    </lineage>
</organism>
<dbReference type="STRING" id="157072.A0A024TVI1"/>
<dbReference type="AlphaFoldDB" id="A0A024TVI1"/>
<evidence type="ECO:0000259" key="3">
    <source>
        <dbReference type="Pfam" id="PF06011"/>
    </source>
</evidence>
<dbReference type="eggNOG" id="ENOG502QQ9B">
    <property type="taxonomic scope" value="Eukaryota"/>
</dbReference>
<dbReference type="GO" id="GO:0055085">
    <property type="term" value="P:transmembrane transport"/>
    <property type="evidence" value="ECO:0007669"/>
    <property type="project" value="TreeGrafter"/>
</dbReference>
<feature type="transmembrane region" description="Helical" evidence="2">
    <location>
        <begin position="323"/>
        <end position="352"/>
    </location>
</feature>
<feature type="transmembrane region" description="Helical" evidence="2">
    <location>
        <begin position="413"/>
        <end position="436"/>
    </location>
</feature>
<feature type="transmembrane region" description="Helical" evidence="2">
    <location>
        <begin position="547"/>
        <end position="566"/>
    </location>
</feature>
<name>A0A024TVI1_9STRA</name>
<dbReference type="GO" id="GO:0016020">
    <property type="term" value="C:membrane"/>
    <property type="evidence" value="ECO:0007669"/>
    <property type="project" value="TreeGrafter"/>
</dbReference>
<feature type="region of interest" description="Disordered" evidence="1">
    <location>
        <begin position="1"/>
        <end position="110"/>
    </location>
</feature>
<feature type="transmembrane region" description="Helical" evidence="2">
    <location>
        <begin position="373"/>
        <end position="393"/>
    </location>
</feature>
<dbReference type="Pfam" id="PF06011">
    <property type="entry name" value="TRP"/>
    <property type="match status" value="1"/>
</dbReference>